<feature type="region of interest" description="Disordered" evidence="1">
    <location>
        <begin position="415"/>
        <end position="494"/>
    </location>
</feature>
<sequence>MTTEPKDFFNVFKPLEKYKKENIATKAITKHEQQILNGNLCFLSLDVLPENSIVQPDTNQNGPLTFLDLVEKQTNFQNLLTSCEKQKSQIFKTQKILKSMIGKDPNSSFQSKKHHNGSVKVLKDNSQLGVKINENGEEKEDNNENKKESVCGNEKETKNRHQRQRKNNKETRYILKYRNKKQNSTQRQMKQKKINKPKQKHTHHNKERSQDKPHGKHKHHLKIKNNVQKKKRNKIRIIKKKPTNNGRIKHSSTHKLKLKKKQKYKHLSQPKPKLSGSTLNTRKYIIKIKKPKQRVKHKQKQVKLCDNFNRFKKKRLIQSVEVSNSNSGNKSKKYTQIKKFLSNKCYLLRIPKRDSFFKQDTTHKKPKNNVETDQDKEVSSKNIVNKITKENEEEGNSPIIGGLVTIINSDHAINQKEKKKQSTSMNNTITETGSNLKKDPESDFIYEPESDFETEIEADRDLDLDLDLDSDTDTDTNPERYLSAGDESDINTNTDTGMGTFTDMDSNSNIDTHAQMRTETETETEKETETTTETESGFGKEKKRKRVSNSNSESEFDNYYHTNKNPSISDNTNTNNETEQEPETKTETYTSSNTEMESESETETETETATEPKAKYNLISKESSKIDNESDTMFSDICVDDDIDSDDVWDIFDPYFRKFEHSDFDLLEKMNLGAYFDLSKLPTNLNIINNDLIKQEENEGGGVVVSEGEEEENERKINTTHYRPRKRSFPNNFLAKKNNNQRGDVSNKKHNAFQNFLNFKMNGKKLPKEVIHKLEKLQVIKEKNQIYKNELIKKAKSINLQDEENQKKLLKSKKYIKEYETMLRRIERERKKKQRWK</sequence>
<feature type="compositionally biased region" description="Acidic residues" evidence="1">
    <location>
        <begin position="442"/>
        <end position="456"/>
    </location>
</feature>
<feature type="compositionally biased region" description="Polar residues" evidence="1">
    <location>
        <begin position="560"/>
        <end position="570"/>
    </location>
</feature>
<proteinExistence type="predicted"/>
<feature type="compositionally biased region" description="Basic residues" evidence="1">
    <location>
        <begin position="214"/>
        <end position="232"/>
    </location>
</feature>
<dbReference type="EMBL" id="JANTQA010000032">
    <property type="protein sequence ID" value="KAJ3439535.1"/>
    <property type="molecule type" value="Genomic_DNA"/>
</dbReference>
<protein>
    <submittedName>
        <fullName evidence="2">Cerebellar degeneration-related antigen</fullName>
    </submittedName>
</protein>
<feature type="region of interest" description="Disordered" evidence="1">
    <location>
        <begin position="102"/>
        <end position="232"/>
    </location>
</feature>
<evidence type="ECO:0000313" key="2">
    <source>
        <dbReference type="EMBL" id="KAJ3439535.1"/>
    </source>
</evidence>
<feature type="compositionally biased region" description="Basic and acidic residues" evidence="1">
    <location>
        <begin position="515"/>
        <end position="529"/>
    </location>
</feature>
<accession>A0AAV7ZEA5</accession>
<feature type="compositionally biased region" description="Acidic residues" evidence="1">
    <location>
        <begin position="596"/>
        <end position="608"/>
    </location>
</feature>
<evidence type="ECO:0000313" key="3">
    <source>
        <dbReference type="Proteomes" id="UP001146793"/>
    </source>
</evidence>
<evidence type="ECO:0000256" key="1">
    <source>
        <dbReference type="SAM" id="MobiDB-lite"/>
    </source>
</evidence>
<feature type="region of interest" description="Disordered" evidence="1">
    <location>
        <begin position="515"/>
        <end position="612"/>
    </location>
</feature>
<feature type="region of interest" description="Disordered" evidence="1">
    <location>
        <begin position="244"/>
        <end position="277"/>
    </location>
</feature>
<name>A0AAV7ZEA5_9EUKA</name>
<reference evidence="2" key="1">
    <citation type="submission" date="2022-08" db="EMBL/GenBank/DDBJ databases">
        <title>Novel sulphate-reducing endosymbionts in the free-living metamonad Anaeramoeba.</title>
        <authorList>
            <person name="Jerlstrom-Hultqvist J."/>
            <person name="Cepicka I."/>
            <person name="Gallot-Lavallee L."/>
            <person name="Salas-Leiva D."/>
            <person name="Curtis B.A."/>
            <person name="Zahonova K."/>
            <person name="Pipaliya S."/>
            <person name="Dacks J."/>
            <person name="Roger A.J."/>
        </authorList>
    </citation>
    <scope>NUCLEOTIDE SEQUENCE</scope>
    <source>
        <strain evidence="2">Busselton2</strain>
    </source>
</reference>
<feature type="region of interest" description="Disordered" evidence="1">
    <location>
        <begin position="728"/>
        <end position="747"/>
    </location>
</feature>
<gene>
    <name evidence="2" type="ORF">M0812_15567</name>
</gene>
<feature type="compositionally biased region" description="Basic residues" evidence="1">
    <location>
        <begin position="244"/>
        <end position="268"/>
    </location>
</feature>
<feature type="compositionally biased region" description="Acidic residues" evidence="1">
    <location>
        <begin position="464"/>
        <end position="476"/>
    </location>
</feature>
<feature type="compositionally biased region" description="Basic residues" evidence="1">
    <location>
        <begin position="189"/>
        <end position="206"/>
    </location>
</feature>
<organism evidence="2 3">
    <name type="scientific">Anaeramoeba flamelloides</name>
    <dbReference type="NCBI Taxonomy" id="1746091"/>
    <lineage>
        <taxon>Eukaryota</taxon>
        <taxon>Metamonada</taxon>
        <taxon>Anaeramoebidae</taxon>
        <taxon>Anaeramoeba</taxon>
    </lineage>
</organism>
<feature type="compositionally biased region" description="Polar residues" evidence="1">
    <location>
        <begin position="422"/>
        <end position="435"/>
    </location>
</feature>
<dbReference type="AlphaFoldDB" id="A0AAV7ZEA5"/>
<feature type="compositionally biased region" description="Basic and acidic residues" evidence="1">
    <location>
        <begin position="142"/>
        <end position="159"/>
    </location>
</feature>
<comment type="caution">
    <text evidence="2">The sequence shown here is derived from an EMBL/GenBank/DDBJ whole genome shotgun (WGS) entry which is preliminary data.</text>
</comment>
<dbReference type="Proteomes" id="UP001146793">
    <property type="component" value="Unassembled WGS sequence"/>
</dbReference>